<dbReference type="InterPro" id="IPR007197">
    <property type="entry name" value="rSAM"/>
</dbReference>
<dbReference type="SMART" id="SM00729">
    <property type="entry name" value="Elp3"/>
    <property type="match status" value="1"/>
</dbReference>
<dbReference type="InterPro" id="IPR006638">
    <property type="entry name" value="Elp3/MiaA/NifB-like_rSAM"/>
</dbReference>
<evidence type="ECO:0000313" key="6">
    <source>
        <dbReference type="EMBL" id="OGY53742.1"/>
    </source>
</evidence>
<name>A0A1G1YN03_9BACT</name>
<dbReference type="PANTHER" id="PTHR11228">
    <property type="entry name" value="RADICAL SAM DOMAIN PROTEIN"/>
    <property type="match status" value="1"/>
</dbReference>
<dbReference type="GO" id="GO:0046872">
    <property type="term" value="F:metal ion binding"/>
    <property type="evidence" value="ECO:0007669"/>
    <property type="project" value="UniProtKB-KW"/>
</dbReference>
<dbReference type="AlphaFoldDB" id="A0A1G1YN03"/>
<dbReference type="SUPFAM" id="SSF102114">
    <property type="entry name" value="Radical SAM enzymes"/>
    <property type="match status" value="1"/>
</dbReference>
<accession>A0A1G1YN03</accession>
<comment type="caution">
    <text evidence="6">The sequence shown here is derived from an EMBL/GenBank/DDBJ whole genome shotgun (WGS) entry which is preliminary data.</text>
</comment>
<dbReference type="InterPro" id="IPR023885">
    <property type="entry name" value="4Fe4S-binding_SPASM_dom"/>
</dbReference>
<evidence type="ECO:0000259" key="5">
    <source>
        <dbReference type="PROSITE" id="PS51918"/>
    </source>
</evidence>
<dbReference type="PANTHER" id="PTHR11228:SF7">
    <property type="entry name" value="PQQA PEPTIDE CYCLASE"/>
    <property type="match status" value="1"/>
</dbReference>
<dbReference type="Pfam" id="PF04055">
    <property type="entry name" value="Radical_SAM"/>
    <property type="match status" value="1"/>
</dbReference>
<dbReference type="InterPro" id="IPR050377">
    <property type="entry name" value="Radical_SAM_PqqE_MftC-like"/>
</dbReference>
<keyword evidence="4" id="KW-0411">Iron-sulfur</keyword>
<dbReference type="InterPro" id="IPR058240">
    <property type="entry name" value="rSAM_sf"/>
</dbReference>
<evidence type="ECO:0000256" key="1">
    <source>
        <dbReference type="ARBA" id="ARBA00022691"/>
    </source>
</evidence>
<dbReference type="InterPro" id="IPR013785">
    <property type="entry name" value="Aldolase_TIM"/>
</dbReference>
<gene>
    <name evidence="6" type="ORF">A3A24_00160</name>
</gene>
<dbReference type="SFLD" id="SFLDS00029">
    <property type="entry name" value="Radical_SAM"/>
    <property type="match status" value="1"/>
</dbReference>
<proteinExistence type="predicted"/>
<keyword evidence="3" id="KW-0408">Iron</keyword>
<evidence type="ECO:0000256" key="3">
    <source>
        <dbReference type="ARBA" id="ARBA00023004"/>
    </source>
</evidence>
<reference evidence="6 7" key="1">
    <citation type="journal article" date="2016" name="Nat. Commun.">
        <title>Thousands of microbial genomes shed light on interconnected biogeochemical processes in an aquifer system.</title>
        <authorList>
            <person name="Anantharaman K."/>
            <person name="Brown C.T."/>
            <person name="Hug L.A."/>
            <person name="Sharon I."/>
            <person name="Castelle C.J."/>
            <person name="Probst A.J."/>
            <person name="Thomas B.C."/>
            <person name="Singh A."/>
            <person name="Wilkins M.J."/>
            <person name="Karaoz U."/>
            <person name="Brodie E.L."/>
            <person name="Williams K.H."/>
            <person name="Hubbard S.S."/>
            <person name="Banfield J.F."/>
        </authorList>
    </citation>
    <scope>NUCLEOTIDE SEQUENCE [LARGE SCALE GENOMIC DNA]</scope>
</reference>
<dbReference type="PROSITE" id="PS51918">
    <property type="entry name" value="RADICAL_SAM"/>
    <property type="match status" value="1"/>
</dbReference>
<evidence type="ECO:0000313" key="7">
    <source>
        <dbReference type="Proteomes" id="UP000176512"/>
    </source>
</evidence>
<sequence>MIKLRPENFGGLIFNTKNGVRLDLDQSGFALTKDFIQKRKIALSKSQQIFLQDLCQKLNLNKTESYSIQPLKVKKINYPFAVLNSPVLVDFQITGKCNLACPHCYAQASSQGRHVPLKDIILVLEQCRQAGVLEVALGGGEPTIHPDFAKILKIATKKGLVVNLATNGKTMTKSLARQLANYCGAVALSLEFINAEFKKRRGYDFAKFLNSVKLIKDSGLRLVFQITVSAQNLDKLESIVKFLSPYQPYGVVFLTYKPVGRGEFFDSPLFNIKSRRILARLNQCFKILQQHQVKIGYDCCLGNLITGIDRETGGEIYGCSALRESVAVDTGLNVLPCSFIKGGRLGNLKEQNLLTIWHNHQAELFRQQFLAKITQNAVCKICPHKLTCLGGCPVFNLVRCQKLSP</sequence>
<dbReference type="Gene3D" id="3.20.20.70">
    <property type="entry name" value="Aldolase class I"/>
    <property type="match status" value="1"/>
</dbReference>
<dbReference type="Proteomes" id="UP000176512">
    <property type="component" value="Unassembled WGS sequence"/>
</dbReference>
<dbReference type="CDD" id="cd21109">
    <property type="entry name" value="SPASM"/>
    <property type="match status" value="1"/>
</dbReference>
<dbReference type="Pfam" id="PF13186">
    <property type="entry name" value="SPASM"/>
    <property type="match status" value="1"/>
</dbReference>
<evidence type="ECO:0000256" key="4">
    <source>
        <dbReference type="ARBA" id="ARBA00023014"/>
    </source>
</evidence>
<dbReference type="GO" id="GO:0003824">
    <property type="term" value="F:catalytic activity"/>
    <property type="evidence" value="ECO:0007669"/>
    <property type="project" value="InterPro"/>
</dbReference>
<dbReference type="CDD" id="cd01335">
    <property type="entry name" value="Radical_SAM"/>
    <property type="match status" value="1"/>
</dbReference>
<keyword evidence="2" id="KW-0479">Metal-binding</keyword>
<dbReference type="NCBIfam" id="TIGR04085">
    <property type="entry name" value="rSAM_more_4Fe4S"/>
    <property type="match status" value="1"/>
</dbReference>
<dbReference type="SFLD" id="SFLDG01067">
    <property type="entry name" value="SPASM/twitch_domain_containing"/>
    <property type="match status" value="1"/>
</dbReference>
<organism evidence="6 7">
    <name type="scientific">Candidatus Buchananbacteria bacterium RIFCSPLOWO2_01_FULL_46_12</name>
    <dbReference type="NCBI Taxonomy" id="1797546"/>
    <lineage>
        <taxon>Bacteria</taxon>
        <taxon>Candidatus Buchananiibacteriota</taxon>
    </lineage>
</organism>
<feature type="domain" description="Radical SAM core" evidence="5">
    <location>
        <begin position="81"/>
        <end position="298"/>
    </location>
</feature>
<protein>
    <recommendedName>
        <fullName evidence="5">Radical SAM core domain-containing protein</fullName>
    </recommendedName>
</protein>
<keyword evidence="1" id="KW-0949">S-adenosyl-L-methionine</keyword>
<evidence type="ECO:0000256" key="2">
    <source>
        <dbReference type="ARBA" id="ARBA00022723"/>
    </source>
</evidence>
<dbReference type="SFLD" id="SFLDG01386">
    <property type="entry name" value="main_SPASM_domain-containing"/>
    <property type="match status" value="1"/>
</dbReference>
<dbReference type="EMBL" id="MHIP01000048">
    <property type="protein sequence ID" value="OGY53742.1"/>
    <property type="molecule type" value="Genomic_DNA"/>
</dbReference>
<dbReference type="GO" id="GO:0051539">
    <property type="term" value="F:4 iron, 4 sulfur cluster binding"/>
    <property type="evidence" value="ECO:0007669"/>
    <property type="project" value="UniProtKB-KW"/>
</dbReference>